<dbReference type="RefSeq" id="WP_404748825.1">
    <property type="nucleotide sequence ID" value="NZ_JBJDQH010000028.1"/>
</dbReference>
<dbReference type="Proteomes" id="UP001620295">
    <property type="component" value="Unassembled WGS sequence"/>
</dbReference>
<gene>
    <name evidence="2" type="ORF">ACI2L5_47760</name>
</gene>
<dbReference type="EMBL" id="JBJDQH010000028">
    <property type="protein sequence ID" value="MFK4272525.1"/>
    <property type="molecule type" value="Genomic_DNA"/>
</dbReference>
<name>A0ABW8M2W7_9ACTN</name>
<comment type="caution">
    <text evidence="2">The sequence shown here is derived from an EMBL/GenBank/DDBJ whole genome shotgun (WGS) entry which is preliminary data.</text>
</comment>
<reference evidence="2 3" key="1">
    <citation type="submission" date="2024-11" db="EMBL/GenBank/DDBJ databases">
        <title>The Natural Products Discovery Center: Release of the First 8490 Sequenced Strains for Exploring Actinobacteria Biosynthetic Diversity.</title>
        <authorList>
            <person name="Kalkreuter E."/>
            <person name="Kautsar S.A."/>
            <person name="Yang D."/>
            <person name="Bader C.D."/>
            <person name="Teijaro C.N."/>
            <person name="Fluegel L."/>
            <person name="Davis C.M."/>
            <person name="Simpson J.R."/>
            <person name="Lauterbach L."/>
            <person name="Steele A.D."/>
            <person name="Gui C."/>
            <person name="Meng S."/>
            <person name="Li G."/>
            <person name="Viehrig K."/>
            <person name="Ye F."/>
            <person name="Su P."/>
            <person name="Kiefer A.F."/>
            <person name="Nichols A."/>
            <person name="Cepeda A.J."/>
            <person name="Yan W."/>
            <person name="Fan B."/>
            <person name="Jiang Y."/>
            <person name="Adhikari A."/>
            <person name="Zheng C.-J."/>
            <person name="Schuster L."/>
            <person name="Cowan T.M."/>
            <person name="Smanski M.J."/>
            <person name="Chevrette M.G."/>
            <person name="De Carvalho L.P.S."/>
            <person name="Shen B."/>
        </authorList>
    </citation>
    <scope>NUCLEOTIDE SEQUENCE [LARGE SCALE GENOMIC DNA]</scope>
    <source>
        <strain evidence="2 3">NPDC020863</strain>
    </source>
</reference>
<feature type="transmembrane region" description="Helical" evidence="1">
    <location>
        <begin position="24"/>
        <end position="44"/>
    </location>
</feature>
<keyword evidence="1" id="KW-0812">Transmembrane</keyword>
<proteinExistence type="predicted"/>
<evidence type="ECO:0000256" key="1">
    <source>
        <dbReference type="SAM" id="Phobius"/>
    </source>
</evidence>
<keyword evidence="1" id="KW-1133">Transmembrane helix</keyword>
<feature type="transmembrane region" description="Helical" evidence="1">
    <location>
        <begin position="50"/>
        <end position="70"/>
    </location>
</feature>
<evidence type="ECO:0000313" key="3">
    <source>
        <dbReference type="Proteomes" id="UP001620295"/>
    </source>
</evidence>
<keyword evidence="3" id="KW-1185">Reference proteome</keyword>
<evidence type="ECO:0000313" key="2">
    <source>
        <dbReference type="EMBL" id="MFK4272525.1"/>
    </source>
</evidence>
<protein>
    <recommendedName>
        <fullName evidence="4">Integral membrane protein</fullName>
    </recommendedName>
</protein>
<sequence length="153" mass="16057">MADDGDGPWWTQVSRVGPVGAASAYGGAAVMCLCGPVMLGSAVLAGADLMVIGIVFTVVFFPLGLALWGATVVEREHNRRLDAVGVAATAEITELTDWDDGDDVGVTVGLRVSGPGFGTFETTWRRSHHGALRVGLRLTAVVDPYNGIFRVEV</sequence>
<evidence type="ECO:0008006" key="4">
    <source>
        <dbReference type="Google" id="ProtNLM"/>
    </source>
</evidence>
<accession>A0ABW8M2W7</accession>
<organism evidence="2 3">
    <name type="scientific">Streptomyces milbemycinicus</name>
    <dbReference type="NCBI Taxonomy" id="476552"/>
    <lineage>
        <taxon>Bacteria</taxon>
        <taxon>Bacillati</taxon>
        <taxon>Actinomycetota</taxon>
        <taxon>Actinomycetes</taxon>
        <taxon>Kitasatosporales</taxon>
        <taxon>Streptomycetaceae</taxon>
        <taxon>Streptomyces</taxon>
    </lineage>
</organism>
<keyword evidence="1" id="KW-0472">Membrane</keyword>